<accession>A0A7J7TVZ1</accession>
<keyword evidence="3" id="KW-1185">Reference proteome</keyword>
<dbReference type="Proteomes" id="UP000558488">
    <property type="component" value="Unassembled WGS sequence"/>
</dbReference>
<reference evidence="2 3" key="1">
    <citation type="journal article" date="2020" name="Nature">
        <title>Six reference-quality genomes reveal evolution of bat adaptations.</title>
        <authorList>
            <person name="Jebb D."/>
            <person name="Huang Z."/>
            <person name="Pippel M."/>
            <person name="Hughes G.M."/>
            <person name="Lavrichenko K."/>
            <person name="Devanna P."/>
            <person name="Winkler S."/>
            <person name="Jermiin L.S."/>
            <person name="Skirmuntt E.C."/>
            <person name="Katzourakis A."/>
            <person name="Burkitt-Gray L."/>
            <person name="Ray D.A."/>
            <person name="Sullivan K.A.M."/>
            <person name="Roscito J.G."/>
            <person name="Kirilenko B.M."/>
            <person name="Davalos L.M."/>
            <person name="Corthals A.P."/>
            <person name="Power M.L."/>
            <person name="Jones G."/>
            <person name="Ransome R.D."/>
            <person name="Dechmann D.K.N."/>
            <person name="Locatelli A.G."/>
            <person name="Puechmaille S.J."/>
            <person name="Fedrigo O."/>
            <person name="Jarvis E.D."/>
            <person name="Hiller M."/>
            <person name="Vernes S.C."/>
            <person name="Myers E.W."/>
            <person name="Teeling E.C."/>
        </authorList>
    </citation>
    <scope>NUCLEOTIDE SEQUENCE [LARGE SCALE GENOMIC DNA]</scope>
    <source>
        <strain evidence="2">MPipKuh1</strain>
        <tissue evidence="2">Flight muscle</tissue>
    </source>
</reference>
<comment type="caution">
    <text evidence="2">The sequence shown here is derived from an EMBL/GenBank/DDBJ whole genome shotgun (WGS) entry which is preliminary data.</text>
</comment>
<gene>
    <name evidence="2" type="ORF">mPipKuh1_009230</name>
</gene>
<feature type="compositionally biased region" description="Pro residues" evidence="1">
    <location>
        <begin position="109"/>
        <end position="124"/>
    </location>
</feature>
<dbReference type="AlphaFoldDB" id="A0A7J7TVZ1"/>
<proteinExistence type="predicted"/>
<evidence type="ECO:0000313" key="3">
    <source>
        <dbReference type="Proteomes" id="UP000558488"/>
    </source>
</evidence>
<feature type="compositionally biased region" description="Basic and acidic residues" evidence="1">
    <location>
        <begin position="134"/>
        <end position="144"/>
    </location>
</feature>
<sequence length="144" mass="15205">MGGGRGPTGRVPSGPALGQPMRAGRCFLQGPCRSVRLPQAASLLSHGRVAAVAASPCSQDWASARPRCRWDWAETGRPIASVPTDLRVPSPSWPLALQVLVNPHLTPAEPSPPSKPPCPWPPAHPSSLRAPPSCREHGTLRLSP</sequence>
<name>A0A7J7TVZ1_PIPKU</name>
<feature type="region of interest" description="Disordered" evidence="1">
    <location>
        <begin position="104"/>
        <end position="144"/>
    </location>
</feature>
<evidence type="ECO:0000256" key="1">
    <source>
        <dbReference type="SAM" id="MobiDB-lite"/>
    </source>
</evidence>
<feature type="region of interest" description="Disordered" evidence="1">
    <location>
        <begin position="1"/>
        <end position="22"/>
    </location>
</feature>
<organism evidence="2 3">
    <name type="scientific">Pipistrellus kuhlii</name>
    <name type="common">Kuhl's pipistrelle</name>
    <dbReference type="NCBI Taxonomy" id="59472"/>
    <lineage>
        <taxon>Eukaryota</taxon>
        <taxon>Metazoa</taxon>
        <taxon>Chordata</taxon>
        <taxon>Craniata</taxon>
        <taxon>Vertebrata</taxon>
        <taxon>Euteleostomi</taxon>
        <taxon>Mammalia</taxon>
        <taxon>Eutheria</taxon>
        <taxon>Laurasiatheria</taxon>
        <taxon>Chiroptera</taxon>
        <taxon>Yangochiroptera</taxon>
        <taxon>Vespertilionidae</taxon>
        <taxon>Pipistrellus</taxon>
    </lineage>
</organism>
<dbReference type="EMBL" id="JACAGB010000024">
    <property type="protein sequence ID" value="KAF6304770.1"/>
    <property type="molecule type" value="Genomic_DNA"/>
</dbReference>
<protein>
    <submittedName>
        <fullName evidence="2">Uncharacterized protein</fullName>
    </submittedName>
</protein>
<evidence type="ECO:0000313" key="2">
    <source>
        <dbReference type="EMBL" id="KAF6304770.1"/>
    </source>
</evidence>